<dbReference type="InterPro" id="IPR001680">
    <property type="entry name" value="WD40_rpt"/>
</dbReference>
<dbReference type="GO" id="GO:0035721">
    <property type="term" value="P:intraciliary retrograde transport"/>
    <property type="evidence" value="ECO:0007669"/>
    <property type="project" value="InterPro"/>
</dbReference>
<evidence type="ECO:0000256" key="2">
    <source>
        <dbReference type="ARBA" id="ARBA00022737"/>
    </source>
</evidence>
<feature type="domain" description="WDR19 first beta-propeller" evidence="4">
    <location>
        <begin position="53"/>
        <end position="347"/>
    </location>
</feature>
<name>A0A1I7Y7I5_9BILA</name>
<dbReference type="GO" id="GO:0030991">
    <property type="term" value="C:intraciliary transport particle A"/>
    <property type="evidence" value="ECO:0007669"/>
    <property type="project" value="TreeGrafter"/>
</dbReference>
<dbReference type="GO" id="GO:0005929">
    <property type="term" value="C:cilium"/>
    <property type="evidence" value="ECO:0007669"/>
    <property type="project" value="TreeGrafter"/>
</dbReference>
<dbReference type="InterPro" id="IPR036322">
    <property type="entry name" value="WD40_repeat_dom_sf"/>
</dbReference>
<keyword evidence="5" id="KW-1185">Reference proteome</keyword>
<dbReference type="SUPFAM" id="SSF82171">
    <property type="entry name" value="DPP6 N-terminal domain-like"/>
    <property type="match status" value="1"/>
</dbReference>
<dbReference type="Pfam" id="PF15911">
    <property type="entry name" value="Beta-prop_WDR19_2nd"/>
    <property type="match status" value="1"/>
</dbReference>
<dbReference type="InterPro" id="IPR039468">
    <property type="entry name" value="WDR19_WD40_rpt"/>
</dbReference>
<dbReference type="InterPro" id="IPR057855">
    <property type="entry name" value="Beta-prop_WDR19_1st"/>
</dbReference>
<dbReference type="PANTHER" id="PTHR14920:SF0">
    <property type="entry name" value="WD REPEAT DOMAIN 19"/>
    <property type="match status" value="1"/>
</dbReference>
<feature type="domain" description="WDR19 WD40 repeat" evidence="3">
    <location>
        <begin position="368"/>
        <end position="664"/>
    </location>
</feature>
<evidence type="ECO:0000313" key="6">
    <source>
        <dbReference type="WBParaSite" id="L893_g13532.t1"/>
    </source>
</evidence>
<dbReference type="WBParaSite" id="L893_g13532.t1">
    <property type="protein sequence ID" value="L893_g13532.t1"/>
    <property type="gene ID" value="L893_g13532"/>
</dbReference>
<proteinExistence type="predicted"/>
<evidence type="ECO:0000259" key="3">
    <source>
        <dbReference type="Pfam" id="PF15911"/>
    </source>
</evidence>
<dbReference type="Gene3D" id="2.130.10.10">
    <property type="entry name" value="YVTN repeat-like/Quinoprotein amine dehydrogenase"/>
    <property type="match status" value="1"/>
</dbReference>
<accession>A0A1I7Y7I5</accession>
<dbReference type="InterPro" id="IPR015943">
    <property type="entry name" value="WD40/YVTN_repeat-like_dom_sf"/>
</dbReference>
<dbReference type="AlphaFoldDB" id="A0A1I7Y7I5"/>
<dbReference type="SUPFAM" id="SSF50978">
    <property type="entry name" value="WD40 repeat-like"/>
    <property type="match status" value="1"/>
</dbReference>
<dbReference type="GO" id="GO:0060271">
    <property type="term" value="P:cilium assembly"/>
    <property type="evidence" value="ECO:0007669"/>
    <property type="project" value="TreeGrafter"/>
</dbReference>
<protein>
    <submittedName>
        <fullName evidence="6">WD_REPEATS_REGION domain-containing protein</fullName>
    </submittedName>
</protein>
<reference evidence="6" key="1">
    <citation type="submission" date="2016-11" db="UniProtKB">
        <authorList>
            <consortium name="WormBaseParasite"/>
        </authorList>
    </citation>
    <scope>IDENTIFICATION</scope>
</reference>
<sequence length="693" mass="76601">MAPCASSGDRREVTSPLLAPTTSCASSIEAGRRWTNSSVLGESLAWLLRKFASSTVSLLCWDKDGEVLAFANDANSAIGIWNFNSKQIEYVESSMGSKEKATFMQWSPTQPILAVGNNKGNLLLYNRETLRKVPLLGKHQKTIVCGAFSRDGEFLILGSDDHTLSISNMAGDTLNSLSGTGDLSDLDMVRTSSAGDVTNPEDAYTITVLINRKQMMMVHLANADAPINLQFHESYGKVITYEWLAEDRMMIGFEMGHLICVNTTMNGDNQVAEIFTAKDFKRGLYDMSISLGLDRVLAIGDNQFKAREIANMEDVSNLFEIGADDPTYTKVRASDDGNLMAIAGSAGSFLVYLTRMPVLGAAFGGTIVVLSSLQEITVYHGADLKPPVTFETKVEPSLITVGPLHVVVVLNNSAWFYEFARDAKEGVKLAYEYEYVSTVTALKVGQFFAVAKMDDRAQLHRIRNAQGRYVADSTSKMFPESSQQHSANAKLTDFGLTAQFFIYSTDAGHLQYFSLDEWVMVNEYRHARGIRAVFPEPNGVRLIFFDEKHDVYLYSPVDDHLSPLPNLYNTPLFKGCLWESFTVDKDTFIVFDETNIYVFLISGNQLSGGSLLPASPYRNPLGESVHHLGFTRLPYGYEPLLLNKGIVHCLTSSGRPTDLILETHKSDSKLDGKSPAALQSLLKQNLTLKRVRA</sequence>
<keyword evidence="1" id="KW-0853">WD repeat</keyword>
<dbReference type="PANTHER" id="PTHR14920">
    <property type="entry name" value="OSMOTIC AVOIDANCE ABNORMAL PROTEIN 1/WD REPEAT MEMBRANE PROTEIN"/>
    <property type="match status" value="1"/>
</dbReference>
<keyword evidence="2" id="KW-0677">Repeat</keyword>
<dbReference type="Proteomes" id="UP000095287">
    <property type="component" value="Unplaced"/>
</dbReference>
<organism evidence="5 6">
    <name type="scientific">Steinernema glaseri</name>
    <dbReference type="NCBI Taxonomy" id="37863"/>
    <lineage>
        <taxon>Eukaryota</taxon>
        <taxon>Metazoa</taxon>
        <taxon>Ecdysozoa</taxon>
        <taxon>Nematoda</taxon>
        <taxon>Chromadorea</taxon>
        <taxon>Rhabditida</taxon>
        <taxon>Tylenchina</taxon>
        <taxon>Panagrolaimomorpha</taxon>
        <taxon>Strongyloidoidea</taxon>
        <taxon>Steinernematidae</taxon>
        <taxon>Steinernema</taxon>
    </lineage>
</organism>
<evidence type="ECO:0000259" key="4">
    <source>
        <dbReference type="Pfam" id="PF23389"/>
    </source>
</evidence>
<dbReference type="InterPro" id="IPR040379">
    <property type="entry name" value="WDR19/dyf-2"/>
</dbReference>
<dbReference type="Pfam" id="PF23389">
    <property type="entry name" value="Beta-prop_WDR19_1st"/>
    <property type="match status" value="1"/>
</dbReference>
<dbReference type="SMART" id="SM00320">
    <property type="entry name" value="WD40"/>
    <property type="match status" value="3"/>
</dbReference>
<evidence type="ECO:0000313" key="5">
    <source>
        <dbReference type="Proteomes" id="UP000095287"/>
    </source>
</evidence>
<evidence type="ECO:0000256" key="1">
    <source>
        <dbReference type="ARBA" id="ARBA00022574"/>
    </source>
</evidence>